<feature type="transmembrane region" description="Helical" evidence="6">
    <location>
        <begin position="120"/>
        <end position="137"/>
    </location>
</feature>
<dbReference type="InterPro" id="IPR000620">
    <property type="entry name" value="EamA_dom"/>
</dbReference>
<proteinExistence type="inferred from homology"/>
<keyword evidence="3 6" id="KW-0812">Transmembrane</keyword>
<feature type="transmembrane region" description="Helical" evidence="6">
    <location>
        <begin position="149"/>
        <end position="168"/>
    </location>
</feature>
<comment type="similarity">
    <text evidence="2">Belongs to the EamA transporter family.</text>
</comment>
<dbReference type="Proteomes" id="UP000502508">
    <property type="component" value="Chromosome"/>
</dbReference>
<dbReference type="PANTHER" id="PTHR32322">
    <property type="entry name" value="INNER MEMBRANE TRANSPORTER"/>
    <property type="match status" value="1"/>
</dbReference>
<dbReference type="InterPro" id="IPR050638">
    <property type="entry name" value="AA-Vitamin_Transporters"/>
</dbReference>
<reference evidence="8 9" key="1">
    <citation type="submission" date="2020-03" db="EMBL/GenBank/DDBJ databases">
        <title>Whole genome shotgun sequence of Phytohabitans flavus NBRC 107702.</title>
        <authorList>
            <person name="Komaki H."/>
            <person name="Tamura T."/>
        </authorList>
    </citation>
    <scope>NUCLEOTIDE SEQUENCE [LARGE SCALE GENOMIC DNA]</scope>
    <source>
        <strain evidence="8 9">NBRC 107702</strain>
    </source>
</reference>
<feature type="domain" description="EamA" evidence="7">
    <location>
        <begin position="149"/>
        <end position="292"/>
    </location>
</feature>
<protein>
    <recommendedName>
        <fullName evidence="7">EamA domain-containing protein</fullName>
    </recommendedName>
</protein>
<dbReference type="GO" id="GO:0016020">
    <property type="term" value="C:membrane"/>
    <property type="evidence" value="ECO:0007669"/>
    <property type="project" value="UniProtKB-SubCell"/>
</dbReference>
<dbReference type="PANTHER" id="PTHR32322:SF2">
    <property type="entry name" value="EAMA DOMAIN-CONTAINING PROTEIN"/>
    <property type="match status" value="1"/>
</dbReference>
<feature type="transmembrane region" description="Helical" evidence="6">
    <location>
        <begin position="6"/>
        <end position="26"/>
    </location>
</feature>
<organism evidence="8 9">
    <name type="scientific">Phytohabitans flavus</name>
    <dbReference type="NCBI Taxonomy" id="1076124"/>
    <lineage>
        <taxon>Bacteria</taxon>
        <taxon>Bacillati</taxon>
        <taxon>Actinomycetota</taxon>
        <taxon>Actinomycetes</taxon>
        <taxon>Micromonosporales</taxon>
        <taxon>Micromonosporaceae</taxon>
    </lineage>
</organism>
<feature type="transmembrane region" description="Helical" evidence="6">
    <location>
        <begin position="249"/>
        <end position="271"/>
    </location>
</feature>
<accession>A0A6F8XLQ5</accession>
<gene>
    <name evidence="8" type="ORF">Pflav_011290</name>
</gene>
<feature type="transmembrane region" description="Helical" evidence="6">
    <location>
        <begin position="219"/>
        <end position="243"/>
    </location>
</feature>
<evidence type="ECO:0000256" key="2">
    <source>
        <dbReference type="ARBA" id="ARBA00007362"/>
    </source>
</evidence>
<keyword evidence="4 6" id="KW-1133">Transmembrane helix</keyword>
<evidence type="ECO:0000313" key="8">
    <source>
        <dbReference type="EMBL" id="BCB74719.1"/>
    </source>
</evidence>
<sequence>MWSAVTLAALAAVGWGIAEFVAGMWARRLPVPVVLGWSKVAGMVLAAAAVAIVATPFPADARLLWAAAAGLCSVPALGLLYLALRRGSTAVVAPVAAVAATVPVLWGLANGERLSAEEAAGIVAVLAGVTLVSWPFGESIDRARRQGVAMVYAMGSALGIGMFYLLLHEASAADPLWATAVARVVGGVVGLGLLVGMWLRRRRVSQPPPPARRQPRRAIVAAAAGVLGIGLADAGADGAFAFASTLGELGSASVIASLYPAVTVLLGVWLLRERLHRLHICGVFAALAGGAVMAAT</sequence>
<keyword evidence="5 6" id="KW-0472">Membrane</keyword>
<comment type="subcellular location">
    <subcellularLocation>
        <location evidence="1">Membrane</location>
        <topology evidence="1">Multi-pass membrane protein</topology>
    </subcellularLocation>
</comment>
<feature type="transmembrane region" description="Helical" evidence="6">
    <location>
        <begin position="180"/>
        <end position="199"/>
    </location>
</feature>
<evidence type="ECO:0000256" key="3">
    <source>
        <dbReference type="ARBA" id="ARBA00022692"/>
    </source>
</evidence>
<dbReference type="EMBL" id="AP022870">
    <property type="protein sequence ID" value="BCB74719.1"/>
    <property type="molecule type" value="Genomic_DNA"/>
</dbReference>
<dbReference type="Pfam" id="PF00892">
    <property type="entry name" value="EamA"/>
    <property type="match status" value="1"/>
</dbReference>
<evidence type="ECO:0000313" key="9">
    <source>
        <dbReference type="Proteomes" id="UP000502508"/>
    </source>
</evidence>
<evidence type="ECO:0000256" key="1">
    <source>
        <dbReference type="ARBA" id="ARBA00004141"/>
    </source>
</evidence>
<evidence type="ECO:0000256" key="5">
    <source>
        <dbReference type="ARBA" id="ARBA00023136"/>
    </source>
</evidence>
<reference evidence="8 9" key="2">
    <citation type="submission" date="2020-03" db="EMBL/GenBank/DDBJ databases">
        <authorList>
            <person name="Ichikawa N."/>
            <person name="Kimura A."/>
            <person name="Kitahashi Y."/>
            <person name="Uohara A."/>
        </authorList>
    </citation>
    <scope>NUCLEOTIDE SEQUENCE [LARGE SCALE GENOMIC DNA]</scope>
    <source>
        <strain evidence="8 9">NBRC 107702</strain>
    </source>
</reference>
<feature type="transmembrane region" description="Helical" evidence="6">
    <location>
        <begin position="63"/>
        <end position="84"/>
    </location>
</feature>
<evidence type="ECO:0000256" key="6">
    <source>
        <dbReference type="SAM" id="Phobius"/>
    </source>
</evidence>
<dbReference type="SUPFAM" id="SSF103481">
    <property type="entry name" value="Multidrug resistance efflux transporter EmrE"/>
    <property type="match status" value="2"/>
</dbReference>
<feature type="transmembrane region" description="Helical" evidence="6">
    <location>
        <begin position="33"/>
        <end position="57"/>
    </location>
</feature>
<keyword evidence="9" id="KW-1185">Reference proteome</keyword>
<name>A0A6F8XLQ5_9ACTN</name>
<dbReference type="RefSeq" id="WP_173034198.1">
    <property type="nucleotide sequence ID" value="NZ_AP022870.1"/>
</dbReference>
<feature type="transmembrane region" description="Helical" evidence="6">
    <location>
        <begin position="278"/>
        <end position="295"/>
    </location>
</feature>
<dbReference type="KEGG" id="pfla:Pflav_011290"/>
<dbReference type="AlphaFoldDB" id="A0A6F8XLQ5"/>
<evidence type="ECO:0000256" key="4">
    <source>
        <dbReference type="ARBA" id="ARBA00022989"/>
    </source>
</evidence>
<evidence type="ECO:0000259" key="7">
    <source>
        <dbReference type="Pfam" id="PF00892"/>
    </source>
</evidence>
<dbReference type="InterPro" id="IPR037185">
    <property type="entry name" value="EmrE-like"/>
</dbReference>
<feature type="transmembrane region" description="Helical" evidence="6">
    <location>
        <begin position="91"/>
        <end position="108"/>
    </location>
</feature>